<dbReference type="RefSeq" id="WP_094667867.1">
    <property type="nucleotide sequence ID" value="NZ_MWWW01000015.1"/>
</dbReference>
<evidence type="ECO:0000313" key="1">
    <source>
        <dbReference type="EMBL" id="OZG59216.1"/>
    </source>
</evidence>
<keyword evidence="2" id="KW-1185">Reference proteome</keyword>
<keyword evidence="1" id="KW-0808">Transferase</keyword>
<dbReference type="OrthoDB" id="3231431at2"/>
<organism evidence="1 2">
    <name type="scientific">Bifidobacterium myosotis</name>
    <dbReference type="NCBI Taxonomy" id="1630166"/>
    <lineage>
        <taxon>Bacteria</taxon>
        <taxon>Bacillati</taxon>
        <taxon>Actinomycetota</taxon>
        <taxon>Actinomycetes</taxon>
        <taxon>Bifidobacteriales</taxon>
        <taxon>Bifidobacteriaceae</taxon>
        <taxon>Bifidobacterium</taxon>
    </lineage>
</organism>
<name>A0A261FK80_9BIFI</name>
<dbReference type="GO" id="GO:0008168">
    <property type="term" value="F:methyltransferase activity"/>
    <property type="evidence" value="ECO:0007669"/>
    <property type="project" value="UniProtKB-KW"/>
</dbReference>
<gene>
    <name evidence="1" type="ORF">BMYO_1421</name>
</gene>
<dbReference type="Proteomes" id="UP000216871">
    <property type="component" value="Unassembled WGS sequence"/>
</dbReference>
<protein>
    <submittedName>
        <fullName evidence="1">3-methyl-2-oxobutanoate hydroxymethyltransferase</fullName>
    </submittedName>
</protein>
<sequence>MRLTSSTPIADAANSIRDLDNESITVSGERFDPNETGYVLQTVADYLIETAYGLHRLTVTRDAIRTARGLALCVYATHIRPASIAFSAANGDLPALRMMQAALLLCADARMTLITGPFPSVGHTFIRTGTVDTAIGDLLERGLLPTRARGDLYAMKHRISASAARFHRNHGSGIEGGNRNENMLALIASDAGEPWRETAAALAGEWKVAA</sequence>
<evidence type="ECO:0000313" key="2">
    <source>
        <dbReference type="Proteomes" id="UP000216871"/>
    </source>
</evidence>
<reference evidence="1 2" key="1">
    <citation type="journal article" date="2017" name="BMC Genomics">
        <title>Comparative genomic and phylogenomic analyses of the Bifidobacteriaceae family.</title>
        <authorList>
            <person name="Lugli G.A."/>
            <person name="Milani C."/>
            <person name="Turroni F."/>
            <person name="Duranti S."/>
            <person name="Mancabelli L."/>
            <person name="Mangifesta M."/>
            <person name="Ferrario C."/>
            <person name="Modesto M."/>
            <person name="Mattarelli P."/>
            <person name="Jiri K."/>
            <person name="van Sinderen D."/>
            <person name="Ventura M."/>
        </authorList>
    </citation>
    <scope>NUCLEOTIDE SEQUENCE [LARGE SCALE GENOMIC DNA]</scope>
    <source>
        <strain evidence="1 2">DSM 100196</strain>
    </source>
</reference>
<dbReference type="GO" id="GO:0032259">
    <property type="term" value="P:methylation"/>
    <property type="evidence" value="ECO:0007669"/>
    <property type="project" value="UniProtKB-KW"/>
</dbReference>
<comment type="caution">
    <text evidence="1">The sequence shown here is derived from an EMBL/GenBank/DDBJ whole genome shotgun (WGS) entry which is preliminary data.</text>
</comment>
<dbReference type="AlphaFoldDB" id="A0A261FK80"/>
<accession>A0A261FK80</accession>
<dbReference type="EMBL" id="MWWW01000015">
    <property type="protein sequence ID" value="OZG59216.1"/>
    <property type="molecule type" value="Genomic_DNA"/>
</dbReference>
<keyword evidence="1" id="KW-0489">Methyltransferase</keyword>
<proteinExistence type="predicted"/>